<proteinExistence type="predicted"/>
<dbReference type="PROSITE" id="PS01124">
    <property type="entry name" value="HTH_ARAC_FAMILY_2"/>
    <property type="match status" value="1"/>
</dbReference>
<dbReference type="InterPro" id="IPR009057">
    <property type="entry name" value="Homeodomain-like_sf"/>
</dbReference>
<dbReference type="KEGG" id="shal:SHALO_0329"/>
<keyword evidence="1" id="KW-0805">Transcription regulation</keyword>
<dbReference type="Pfam" id="PF12833">
    <property type="entry name" value="HTH_18"/>
    <property type="match status" value="1"/>
</dbReference>
<reference evidence="6" key="1">
    <citation type="submission" date="2016-08" db="EMBL/GenBank/DDBJ databases">
        <title>Complete genome sequence of the organohalide-respiring Epsilonproteobacterium Sulfurospirillum halorespirans.</title>
        <authorList>
            <person name="Goris T."/>
            <person name="Zimmermann J."/>
            <person name="Schenz B."/>
            <person name="Lemos M."/>
            <person name="Hackermueller J."/>
            <person name="Diekert G."/>
        </authorList>
    </citation>
    <scope>NUCLEOTIDE SEQUENCE [LARGE SCALE GENOMIC DNA]</scope>
    <source>
        <strain>DSM 13726</strain>
        <strain evidence="6">PCE-M2</strain>
    </source>
</reference>
<evidence type="ECO:0000256" key="2">
    <source>
        <dbReference type="ARBA" id="ARBA00023125"/>
    </source>
</evidence>
<dbReference type="SUPFAM" id="SSF46689">
    <property type="entry name" value="Homeodomain-like"/>
    <property type="match status" value="2"/>
</dbReference>
<keyword evidence="6" id="KW-1185">Reference proteome</keyword>
<sequence>MQVKLRELADLLQKETLHEGLNETRIVNVKFFKASSVTEALHTVYEPSLFIIAQGAKIVILGATTYRYDASSYLVSSMNLPISGQIIEASLEKPFLSMQLCFTPESIFDLVSQLPSHKEEVAQSPLAMSVHHVTEELIDAALRLVKLLHKHEEIPILAPLIIKEILYRLLQGEYGARLRQFALHGSNANRIAQSIELITSDISEPLHVEVLSQKVGMSVSAFHKHFKHVTAMSPIQYQKQLRLQKARELLFTKTHEVGEVAFNVGYESPSQFSREYARFFGLSPQKDLMKFKMESSCKT</sequence>
<dbReference type="SMART" id="SM00342">
    <property type="entry name" value="HTH_ARAC"/>
    <property type="match status" value="1"/>
</dbReference>
<evidence type="ECO:0000313" key="5">
    <source>
        <dbReference type="EMBL" id="AOO64126.1"/>
    </source>
</evidence>
<protein>
    <submittedName>
        <fullName evidence="5">HTH-type transcriptional regulator</fullName>
    </submittedName>
</protein>
<keyword evidence="3" id="KW-0804">Transcription</keyword>
<dbReference type="PATRIC" id="fig|1193502.14.peg.335"/>
<dbReference type="Proteomes" id="UP000094609">
    <property type="component" value="Chromosome"/>
</dbReference>
<dbReference type="InterPro" id="IPR018062">
    <property type="entry name" value="HTH_AraC-typ_CS"/>
</dbReference>
<dbReference type="PANTHER" id="PTHR43436:SF1">
    <property type="entry name" value="TRANSCRIPTIONAL REGULATORY PROTEIN"/>
    <property type="match status" value="1"/>
</dbReference>
<dbReference type="EMBL" id="CP017111">
    <property type="protein sequence ID" value="AOO64126.1"/>
    <property type="molecule type" value="Genomic_DNA"/>
</dbReference>
<dbReference type="STRING" id="1193502.SHALO_0329"/>
<dbReference type="PANTHER" id="PTHR43436">
    <property type="entry name" value="ARAC-FAMILY TRANSCRIPTIONAL REGULATOR"/>
    <property type="match status" value="1"/>
</dbReference>
<gene>
    <name evidence="5" type="ORF">SHALO_0329</name>
</gene>
<evidence type="ECO:0000256" key="1">
    <source>
        <dbReference type="ARBA" id="ARBA00023015"/>
    </source>
</evidence>
<evidence type="ECO:0000256" key="3">
    <source>
        <dbReference type="ARBA" id="ARBA00023163"/>
    </source>
</evidence>
<dbReference type="PROSITE" id="PS00041">
    <property type="entry name" value="HTH_ARAC_FAMILY_1"/>
    <property type="match status" value="1"/>
</dbReference>
<dbReference type="Gene3D" id="1.10.10.60">
    <property type="entry name" value="Homeodomain-like"/>
    <property type="match status" value="2"/>
</dbReference>
<evidence type="ECO:0000259" key="4">
    <source>
        <dbReference type="PROSITE" id="PS01124"/>
    </source>
</evidence>
<accession>A0A1D7TGK7</accession>
<dbReference type="GO" id="GO:0043565">
    <property type="term" value="F:sequence-specific DNA binding"/>
    <property type="evidence" value="ECO:0007669"/>
    <property type="project" value="InterPro"/>
</dbReference>
<dbReference type="GO" id="GO:0003700">
    <property type="term" value="F:DNA-binding transcription factor activity"/>
    <property type="evidence" value="ECO:0007669"/>
    <property type="project" value="InterPro"/>
</dbReference>
<name>A0A1D7TGK7_9BACT</name>
<organism evidence="5 6">
    <name type="scientific">Sulfurospirillum halorespirans DSM 13726</name>
    <dbReference type="NCBI Taxonomy" id="1193502"/>
    <lineage>
        <taxon>Bacteria</taxon>
        <taxon>Pseudomonadati</taxon>
        <taxon>Campylobacterota</taxon>
        <taxon>Epsilonproteobacteria</taxon>
        <taxon>Campylobacterales</taxon>
        <taxon>Sulfurospirillaceae</taxon>
        <taxon>Sulfurospirillum</taxon>
    </lineage>
</organism>
<dbReference type="RefSeq" id="WP_069477090.1">
    <property type="nucleotide sequence ID" value="NZ_CP017111.1"/>
</dbReference>
<feature type="domain" description="HTH araC/xylS-type" evidence="4">
    <location>
        <begin position="192"/>
        <end position="290"/>
    </location>
</feature>
<dbReference type="Pfam" id="PF06719">
    <property type="entry name" value="AraC_N"/>
    <property type="match status" value="1"/>
</dbReference>
<evidence type="ECO:0000313" key="6">
    <source>
        <dbReference type="Proteomes" id="UP000094609"/>
    </source>
</evidence>
<dbReference type="InterPro" id="IPR018060">
    <property type="entry name" value="HTH_AraC"/>
</dbReference>
<dbReference type="AlphaFoldDB" id="A0A1D7TGK7"/>
<keyword evidence="2" id="KW-0238">DNA-binding</keyword>
<dbReference type="InterPro" id="IPR009594">
    <property type="entry name" value="Tscrpt_reg_HTH_AraC_N"/>
</dbReference>